<gene>
    <name evidence="3" type="ORF">HICON_16750</name>
</gene>
<accession>A0AAV2U3V6</accession>
<comment type="function">
    <text evidence="2">Allosteric enzyme that catalyzes the rate-limiting step in glycogen catabolism, the phosphorolytic cleavage of glycogen to produce glucose-1-phosphate, and plays a central role in maintaining cellular and organismal glucose homeostasis.</text>
</comment>
<dbReference type="EMBL" id="FQ670204">
    <property type="protein sequence ID" value="CBY87175.1"/>
    <property type="molecule type" value="Genomic_DNA"/>
</dbReference>
<sequence>MEFLIGRTLSNAMIAEGIYGLAQEALSELNVDLEEVLEKEVDPGLGNGGLGRLAACFMDSIATLGLLGMGYGIRYEYSMFRQKIENGQQVERPDAWLEKGAPWEFIRPSKRFTVEFGGNIHFEGKCIWQDTEKVRMGFFSSDRTIKEYAERIWKVEPVQLGD</sequence>
<evidence type="ECO:0000313" key="4">
    <source>
        <dbReference type="Proteomes" id="UP000006797"/>
    </source>
</evidence>
<dbReference type="KEGG" id="hil:HICON_16750"/>
<dbReference type="GO" id="GO:0008184">
    <property type="term" value="F:glycogen phosphorylase activity"/>
    <property type="evidence" value="ECO:0007669"/>
    <property type="project" value="InterPro"/>
</dbReference>
<organism evidence="3 4">
    <name type="scientific">Haemophilus influenzae F3047</name>
    <dbReference type="NCBI Taxonomy" id="935897"/>
    <lineage>
        <taxon>Bacteria</taxon>
        <taxon>Pseudomonadati</taxon>
        <taxon>Pseudomonadota</taxon>
        <taxon>Gammaproteobacteria</taxon>
        <taxon>Pasteurellales</taxon>
        <taxon>Pasteurellaceae</taxon>
        <taxon>Haemophilus</taxon>
    </lineage>
</organism>
<evidence type="ECO:0000313" key="3">
    <source>
        <dbReference type="EMBL" id="CBY87175.1"/>
    </source>
</evidence>
<dbReference type="PANTHER" id="PTHR11468">
    <property type="entry name" value="GLYCOGEN PHOSPHORYLASE"/>
    <property type="match status" value="1"/>
</dbReference>
<proteinExistence type="inferred from homology"/>
<keyword evidence="2" id="KW-0808">Transferase</keyword>
<dbReference type="AlphaFoldDB" id="A0AAV2U3V6"/>
<comment type="similarity">
    <text evidence="1 2">Belongs to the glycogen phosphorylase family.</text>
</comment>
<dbReference type="GO" id="GO:0005980">
    <property type="term" value="P:glycogen catabolic process"/>
    <property type="evidence" value="ECO:0007669"/>
    <property type="project" value="TreeGrafter"/>
</dbReference>
<name>A0AAV2U3V6_HAEIF</name>
<dbReference type="InterPro" id="IPR000811">
    <property type="entry name" value="Glyco_trans_35"/>
</dbReference>
<evidence type="ECO:0000256" key="2">
    <source>
        <dbReference type="RuleBase" id="RU000587"/>
    </source>
</evidence>
<dbReference type="Pfam" id="PF00343">
    <property type="entry name" value="Phosphorylase"/>
    <property type="match status" value="1"/>
</dbReference>
<dbReference type="PANTHER" id="PTHR11468:SF3">
    <property type="entry name" value="GLYCOGEN PHOSPHORYLASE, LIVER FORM"/>
    <property type="match status" value="1"/>
</dbReference>
<evidence type="ECO:0000256" key="1">
    <source>
        <dbReference type="ARBA" id="ARBA00006047"/>
    </source>
</evidence>
<comment type="catalytic activity">
    <reaction evidence="2">
        <text>[(1-&gt;4)-alpha-D-glucosyl](n) + phosphate = [(1-&gt;4)-alpha-D-glucosyl](n-1) + alpha-D-glucose 1-phosphate</text>
        <dbReference type="Rhea" id="RHEA:41732"/>
        <dbReference type="Rhea" id="RHEA-COMP:9584"/>
        <dbReference type="Rhea" id="RHEA-COMP:9586"/>
        <dbReference type="ChEBI" id="CHEBI:15444"/>
        <dbReference type="ChEBI" id="CHEBI:43474"/>
        <dbReference type="ChEBI" id="CHEBI:58601"/>
        <dbReference type="EC" id="2.4.1.1"/>
    </reaction>
</comment>
<dbReference type="SUPFAM" id="SSF53756">
    <property type="entry name" value="UDP-Glycosyltransferase/glycogen phosphorylase"/>
    <property type="match status" value="2"/>
</dbReference>
<dbReference type="EC" id="2.4.1.1" evidence="2"/>
<reference evidence="3 4" key="1">
    <citation type="journal article" date="2012" name="Emerg. Infect. Dis.">
        <title>Lineage-specific Virulence Determinants of Haemophilus influenzae Biogroup aegyptius.</title>
        <authorList>
            <person name="Strouts F.R."/>
            <person name="Power P."/>
            <person name="Croucher N.J."/>
            <person name="Corton N."/>
            <person name="van Tonder A."/>
            <person name="Quail M.A."/>
            <person name="Langford P.R."/>
            <person name="Hudson M.J."/>
            <person name="Parkhill J."/>
            <person name="Kroll J.S."/>
            <person name="Bentley S.D."/>
        </authorList>
    </citation>
    <scope>NUCLEOTIDE SEQUENCE [LARGE SCALE GENOMIC DNA]</scope>
    <source>
        <strain evidence="3 4">F3047</strain>
    </source>
</reference>
<protein>
    <recommendedName>
        <fullName evidence="2">Alpha-1,4 glucan phosphorylase</fullName>
        <ecNumber evidence="2">2.4.1.1</ecNumber>
    </recommendedName>
</protein>
<dbReference type="GO" id="GO:0005737">
    <property type="term" value="C:cytoplasm"/>
    <property type="evidence" value="ECO:0007669"/>
    <property type="project" value="TreeGrafter"/>
</dbReference>
<keyword evidence="2" id="KW-0119">Carbohydrate metabolism</keyword>
<dbReference type="GO" id="GO:0030170">
    <property type="term" value="F:pyridoxal phosphate binding"/>
    <property type="evidence" value="ECO:0007669"/>
    <property type="project" value="TreeGrafter"/>
</dbReference>
<dbReference type="Gene3D" id="3.40.50.2000">
    <property type="entry name" value="Glycogen Phosphorylase B"/>
    <property type="match status" value="2"/>
</dbReference>
<dbReference type="Proteomes" id="UP000006797">
    <property type="component" value="Chromosome"/>
</dbReference>
<comment type="cofactor">
    <cofactor evidence="2">
        <name>pyridoxal 5'-phosphate</name>
        <dbReference type="ChEBI" id="CHEBI:597326"/>
    </cofactor>
</comment>
<keyword evidence="2" id="KW-0328">Glycosyltransferase</keyword>
<keyword evidence="2" id="KW-0663">Pyridoxal phosphate</keyword>